<dbReference type="PANTHER" id="PTHR13018:SF26">
    <property type="entry name" value="DOMAIN PROTEIN, PUTATIVE (AFU_ORTHOLOGUE AFUA_5G10920)-RELATED"/>
    <property type="match status" value="1"/>
</dbReference>
<feature type="domain" description="CSC1/OSCA1-like cytosolic" evidence="12">
    <location>
        <begin position="215"/>
        <end position="400"/>
    </location>
</feature>
<feature type="transmembrane region" description="Helical" evidence="8">
    <location>
        <begin position="413"/>
        <end position="439"/>
    </location>
</feature>
<keyword evidence="4 8" id="KW-0812">Transmembrane</keyword>
<evidence type="ECO:0000313" key="14">
    <source>
        <dbReference type="Proteomes" id="UP000490939"/>
    </source>
</evidence>
<proteinExistence type="inferred from homology"/>
<protein>
    <recommendedName>
        <fullName evidence="15">DUF221-domain-containing protein</fullName>
    </recommendedName>
</protein>
<sequence length="1051" mass="117460">MNSTSATVTATTSFSSTSASAPTTTSTDPVVGTHRAGPSSVWALGSTLLPMLLFASALVFAFLLLRARQKRIYAPRTFLPILREDEKTPPTTDGMFAWVKDFMQIPDDFVLNHQSLDQYLFLRFLKMITIMSAVGCLITWPLLFPINATGGGGQTGLNMVSISNIKSPNRFYGHAIAAWLFLGFVMLMITRETIYFINLRQAFLMTPRNASRISSRTVLFTDVPDEYLNERSLRTICSSVRRIWLATDCYKLAKVVEEREDAALKLETAEIKLSRKANKERLRHKTPLSHSAGHDPEIIGSCAAKWIKHSQRPTHRLRFLGKKVDSINWTRAALPGLIEAVKNAQFAHRNGEKKYIGAVFVEFETQRAAQVAFQLTAHELPLKMQARCIGIPPSQIVWENLGMKAWQRMTKGVWATVFVAAMIIFWSFPVALVGALSNIDYLTNKLPWLGFINRMPELVLGAIKGLLPSTSLALLVMFVPVLLRQLAIMAGAVSQQEVELTTQSWFFAFQIIQVFLVTTFSSGASAVATQIIQDPTSAPKLLAQNLPKASNFYISYFILFGLASSSKMLLNFMGLLQYGVGGILKKTPRQQYEHHINLSHLKWGSEYPKWTLLAVIAIAYSCIAPLVLGFATIGLGLIYLASRYNSIYTLATTIDTKGQAYGRAMQQLTAGVYLAEICLIGLFAIKTGEGVASIGPLLLMVILLITTALFHAVMRRALDPLTRTLPSSLLTRAEEARYSSAVLEEGVIGYSYEGEIRYHSSTGGSLRQISERKQSIRPPSSHGDSIRPAPRDQDVGYSVPDTVENDSVIARVLNEEEETERAQYIANSIIARSNSERLATVEPRTRTRNSEKQQSSSENTMRTAEEGRSLEISEEDKRDFEIREMRISAAARASAAEDAWLRPTVTRHHNQGHHNNNRDTFRSVWSHSPVPSIAPPPTGSFLNTFFRPNKFATYAHLKRKLDEGVFAQPVPVYAPEVARTAYFHPAISRQTPILWFVRDQMGISEQEMRHSARILKVSDQGAWFDEKGRIRWDDGDLRGCVVWERGRDVLI</sequence>
<feature type="transmembrane region" description="Helical" evidence="8">
    <location>
        <begin position="552"/>
        <end position="576"/>
    </location>
</feature>
<keyword evidence="3" id="KW-0813">Transport</keyword>
<feature type="transmembrane region" description="Helical" evidence="8">
    <location>
        <begin position="504"/>
        <end position="532"/>
    </location>
</feature>
<accession>A0A8H3UQH0</accession>
<evidence type="ECO:0000256" key="7">
    <source>
        <dbReference type="SAM" id="MobiDB-lite"/>
    </source>
</evidence>
<dbReference type="InterPro" id="IPR045122">
    <property type="entry name" value="Csc1-like"/>
</dbReference>
<comment type="subcellular location">
    <subcellularLocation>
        <location evidence="1">Membrane</location>
        <topology evidence="1">Multi-pass membrane protein</topology>
    </subcellularLocation>
</comment>
<dbReference type="Pfam" id="PF13967">
    <property type="entry name" value="RSN1_TM"/>
    <property type="match status" value="1"/>
</dbReference>
<dbReference type="Pfam" id="PF14703">
    <property type="entry name" value="PHM7_cyt"/>
    <property type="match status" value="1"/>
</dbReference>
<evidence type="ECO:0000256" key="4">
    <source>
        <dbReference type="ARBA" id="ARBA00022692"/>
    </source>
</evidence>
<feature type="compositionally biased region" description="Low complexity" evidence="7">
    <location>
        <begin position="1"/>
        <end position="27"/>
    </location>
</feature>
<dbReference type="Pfam" id="PF12621">
    <property type="entry name" value="PHM7_ext"/>
    <property type="match status" value="1"/>
</dbReference>
<feature type="transmembrane region" description="Helical" evidence="8">
    <location>
        <begin position="43"/>
        <end position="65"/>
    </location>
</feature>
<gene>
    <name evidence="13" type="ORF">EG327_008701</name>
</gene>
<feature type="region of interest" description="Disordered" evidence="7">
    <location>
        <begin position="1"/>
        <end position="32"/>
    </location>
</feature>
<feature type="transmembrane region" description="Helical" evidence="8">
    <location>
        <begin position="697"/>
        <end position="714"/>
    </location>
</feature>
<dbReference type="OrthoDB" id="1076608at2759"/>
<keyword evidence="6 8" id="KW-0472">Membrane</keyword>
<evidence type="ECO:0000256" key="8">
    <source>
        <dbReference type="SAM" id="Phobius"/>
    </source>
</evidence>
<dbReference type="EMBL" id="WNWR01000551">
    <property type="protein sequence ID" value="KAE9974714.1"/>
    <property type="molecule type" value="Genomic_DNA"/>
</dbReference>
<feature type="transmembrane region" description="Helical" evidence="8">
    <location>
        <begin position="171"/>
        <end position="190"/>
    </location>
</feature>
<dbReference type="GO" id="GO:0005227">
    <property type="term" value="F:calcium-activated cation channel activity"/>
    <property type="evidence" value="ECO:0007669"/>
    <property type="project" value="InterPro"/>
</dbReference>
<feature type="domain" description="CSC1/OSCA1-like 7TM region" evidence="9">
    <location>
        <begin position="413"/>
        <end position="683"/>
    </location>
</feature>
<dbReference type="GO" id="GO:0005886">
    <property type="term" value="C:plasma membrane"/>
    <property type="evidence" value="ECO:0007669"/>
    <property type="project" value="TreeGrafter"/>
</dbReference>
<organism evidence="13 14">
    <name type="scientific">Venturia inaequalis</name>
    <name type="common">Apple scab fungus</name>
    <dbReference type="NCBI Taxonomy" id="5025"/>
    <lineage>
        <taxon>Eukaryota</taxon>
        <taxon>Fungi</taxon>
        <taxon>Dikarya</taxon>
        <taxon>Ascomycota</taxon>
        <taxon>Pezizomycotina</taxon>
        <taxon>Dothideomycetes</taxon>
        <taxon>Pleosporomycetidae</taxon>
        <taxon>Venturiales</taxon>
        <taxon>Venturiaceae</taxon>
        <taxon>Venturia</taxon>
    </lineage>
</organism>
<evidence type="ECO:0000256" key="5">
    <source>
        <dbReference type="ARBA" id="ARBA00022989"/>
    </source>
</evidence>
<evidence type="ECO:0000256" key="3">
    <source>
        <dbReference type="ARBA" id="ARBA00022448"/>
    </source>
</evidence>
<dbReference type="InterPro" id="IPR032880">
    <property type="entry name" value="CSC1/OSCA1-like_N"/>
</dbReference>
<feature type="compositionally biased region" description="Polar residues" evidence="7">
    <location>
        <begin position="852"/>
        <end position="862"/>
    </location>
</feature>
<evidence type="ECO:0000259" key="11">
    <source>
        <dbReference type="Pfam" id="PF13967"/>
    </source>
</evidence>
<dbReference type="Pfam" id="PF02714">
    <property type="entry name" value="RSN1_7TM"/>
    <property type="match status" value="1"/>
</dbReference>
<dbReference type="InterPro" id="IPR003864">
    <property type="entry name" value="CSC1/OSCA1-like_7TM"/>
</dbReference>
<keyword evidence="14" id="KW-1185">Reference proteome</keyword>
<dbReference type="PANTHER" id="PTHR13018">
    <property type="entry name" value="PROBABLE MEMBRANE PROTEIN DUF221-RELATED"/>
    <property type="match status" value="1"/>
</dbReference>
<evidence type="ECO:0000259" key="12">
    <source>
        <dbReference type="Pfam" id="PF14703"/>
    </source>
</evidence>
<feature type="compositionally biased region" description="Basic and acidic residues" evidence="7">
    <location>
        <begin position="863"/>
        <end position="876"/>
    </location>
</feature>
<evidence type="ECO:0000259" key="10">
    <source>
        <dbReference type="Pfam" id="PF12621"/>
    </source>
</evidence>
<evidence type="ECO:0000256" key="2">
    <source>
        <dbReference type="ARBA" id="ARBA00007779"/>
    </source>
</evidence>
<comment type="caution">
    <text evidence="13">The sequence shown here is derived from an EMBL/GenBank/DDBJ whole genome shotgun (WGS) entry which is preliminary data.</text>
</comment>
<evidence type="ECO:0000256" key="1">
    <source>
        <dbReference type="ARBA" id="ARBA00004141"/>
    </source>
</evidence>
<dbReference type="AlphaFoldDB" id="A0A8H3UQH0"/>
<feature type="transmembrane region" description="Helical" evidence="8">
    <location>
        <begin position="610"/>
        <end position="640"/>
    </location>
</feature>
<comment type="similarity">
    <text evidence="2">Belongs to the CSC1 (TC 1.A.17) family.</text>
</comment>
<dbReference type="InterPro" id="IPR022257">
    <property type="entry name" value="PHM7_ext"/>
</dbReference>
<feature type="transmembrane region" description="Helical" evidence="8">
    <location>
        <begin position="459"/>
        <end position="483"/>
    </location>
</feature>
<feature type="domain" description="10TM putative phosphate transporter extracellular tail" evidence="10">
    <location>
        <begin position="945"/>
        <end position="1033"/>
    </location>
</feature>
<reference evidence="13 14" key="1">
    <citation type="submission" date="2019-07" db="EMBL/GenBank/DDBJ databases">
        <title>Venturia inaequalis Genome Resource.</title>
        <authorList>
            <person name="Lichtner F.J."/>
        </authorList>
    </citation>
    <scope>NUCLEOTIDE SEQUENCE [LARGE SCALE GENOMIC DNA]</scope>
    <source>
        <strain evidence="13 14">DMI_063113</strain>
    </source>
</reference>
<dbReference type="Proteomes" id="UP000490939">
    <property type="component" value="Unassembled WGS sequence"/>
</dbReference>
<evidence type="ECO:0000259" key="9">
    <source>
        <dbReference type="Pfam" id="PF02714"/>
    </source>
</evidence>
<feature type="domain" description="CSC1/OSCA1-like N-terminal transmembrane" evidence="11">
    <location>
        <begin position="44"/>
        <end position="192"/>
    </location>
</feature>
<evidence type="ECO:0000313" key="13">
    <source>
        <dbReference type="EMBL" id="KAE9974714.1"/>
    </source>
</evidence>
<feature type="transmembrane region" description="Helical" evidence="8">
    <location>
        <begin position="124"/>
        <end position="143"/>
    </location>
</feature>
<keyword evidence="5 8" id="KW-1133">Transmembrane helix</keyword>
<feature type="region of interest" description="Disordered" evidence="7">
    <location>
        <begin position="836"/>
        <end position="876"/>
    </location>
</feature>
<evidence type="ECO:0000256" key="6">
    <source>
        <dbReference type="ARBA" id="ARBA00023136"/>
    </source>
</evidence>
<feature type="region of interest" description="Disordered" evidence="7">
    <location>
        <begin position="763"/>
        <end position="801"/>
    </location>
</feature>
<name>A0A8H3UQH0_VENIN</name>
<feature type="transmembrane region" description="Helical" evidence="8">
    <location>
        <begin position="664"/>
        <end position="685"/>
    </location>
</feature>
<dbReference type="InterPro" id="IPR027815">
    <property type="entry name" value="CSC1/OSCA1-like_cyt"/>
</dbReference>
<evidence type="ECO:0008006" key="15">
    <source>
        <dbReference type="Google" id="ProtNLM"/>
    </source>
</evidence>